<feature type="transmembrane region" description="Helical" evidence="1">
    <location>
        <begin position="243"/>
        <end position="265"/>
    </location>
</feature>
<feature type="transmembrane region" description="Helical" evidence="1">
    <location>
        <begin position="132"/>
        <end position="150"/>
    </location>
</feature>
<keyword evidence="1" id="KW-0472">Membrane</keyword>
<protein>
    <submittedName>
        <fullName evidence="2">Uncharacterized protein</fullName>
    </submittedName>
</protein>
<evidence type="ECO:0000256" key="1">
    <source>
        <dbReference type="SAM" id="Phobius"/>
    </source>
</evidence>
<accession>A0A1R2AU91</accession>
<comment type="caution">
    <text evidence="2">The sequence shown here is derived from an EMBL/GenBank/DDBJ whole genome shotgun (WGS) entry which is preliminary data.</text>
</comment>
<feature type="transmembrane region" description="Helical" evidence="1">
    <location>
        <begin position="271"/>
        <end position="293"/>
    </location>
</feature>
<proteinExistence type="predicted"/>
<feature type="transmembrane region" description="Helical" evidence="1">
    <location>
        <begin position="79"/>
        <end position="101"/>
    </location>
</feature>
<reference evidence="2 3" key="1">
    <citation type="submission" date="2016-11" db="EMBL/GenBank/DDBJ databases">
        <title>The macronuclear genome of Stentor coeruleus: a giant cell with tiny introns.</title>
        <authorList>
            <person name="Slabodnick M."/>
            <person name="Ruby J.G."/>
            <person name="Reiff S.B."/>
            <person name="Swart E.C."/>
            <person name="Gosai S."/>
            <person name="Prabakaran S."/>
            <person name="Witkowska E."/>
            <person name="Larue G.E."/>
            <person name="Fisher S."/>
            <person name="Freeman R.M."/>
            <person name="Gunawardena J."/>
            <person name="Chu W."/>
            <person name="Stover N.A."/>
            <person name="Gregory B.D."/>
            <person name="Nowacki M."/>
            <person name="Derisi J."/>
            <person name="Roy S.W."/>
            <person name="Marshall W.F."/>
            <person name="Sood P."/>
        </authorList>
    </citation>
    <scope>NUCLEOTIDE SEQUENCE [LARGE SCALE GENOMIC DNA]</scope>
    <source>
        <strain evidence="2">WM001</strain>
    </source>
</reference>
<keyword evidence="1" id="KW-0812">Transmembrane</keyword>
<keyword evidence="3" id="KW-1185">Reference proteome</keyword>
<dbReference type="Proteomes" id="UP000187209">
    <property type="component" value="Unassembled WGS sequence"/>
</dbReference>
<feature type="transmembrane region" description="Helical" evidence="1">
    <location>
        <begin position="217"/>
        <end position="236"/>
    </location>
</feature>
<feature type="transmembrane region" description="Helical" evidence="1">
    <location>
        <begin position="48"/>
        <end position="67"/>
    </location>
</feature>
<dbReference type="AlphaFoldDB" id="A0A1R2AU91"/>
<feature type="transmembrane region" description="Helical" evidence="1">
    <location>
        <begin position="156"/>
        <end position="174"/>
    </location>
</feature>
<dbReference type="EMBL" id="MPUH01001385">
    <property type="protein sequence ID" value="OMJ68094.1"/>
    <property type="molecule type" value="Genomic_DNA"/>
</dbReference>
<feature type="transmembrane region" description="Helical" evidence="1">
    <location>
        <begin position="20"/>
        <end position="42"/>
    </location>
</feature>
<sequence>MASTQEYKKLEESTKTIENLAIVSAAIILLLGTSVSTVFSYNPIGTCFSVSIGVWLTGVCYYVYSLISKDKKITLPFPENIYITGVLTSLGQVFAYIAYYYNPMNHGEVTTLLGISAVVPILLSEKSHISQIPGLLAVLIGLGFTAYYSLDFWLHYSFFFAIASVFVLTWLFNLPKKSDSTPKDAFYALTIYFILNVLGFFILCGLGLYPWDEERALVYFGIGSGICIAFACYIALKFEFMGIGALAFMSIGYLQIVIEKFVFGVEATPQLFYPVLPIFIGLEFIALPQIVLFR</sequence>
<evidence type="ECO:0000313" key="2">
    <source>
        <dbReference type="EMBL" id="OMJ68094.1"/>
    </source>
</evidence>
<name>A0A1R2AU91_9CILI</name>
<keyword evidence="1" id="KW-1133">Transmembrane helix</keyword>
<evidence type="ECO:0000313" key="3">
    <source>
        <dbReference type="Proteomes" id="UP000187209"/>
    </source>
</evidence>
<gene>
    <name evidence="2" type="ORF">SteCoe_34546</name>
</gene>
<feature type="transmembrane region" description="Helical" evidence="1">
    <location>
        <begin position="186"/>
        <end position="211"/>
    </location>
</feature>
<organism evidence="2 3">
    <name type="scientific">Stentor coeruleus</name>
    <dbReference type="NCBI Taxonomy" id="5963"/>
    <lineage>
        <taxon>Eukaryota</taxon>
        <taxon>Sar</taxon>
        <taxon>Alveolata</taxon>
        <taxon>Ciliophora</taxon>
        <taxon>Postciliodesmatophora</taxon>
        <taxon>Heterotrichea</taxon>
        <taxon>Heterotrichida</taxon>
        <taxon>Stentoridae</taxon>
        <taxon>Stentor</taxon>
    </lineage>
</organism>